<reference evidence="1 2" key="1">
    <citation type="submission" date="2017-09" db="EMBL/GenBank/DDBJ databases">
        <title>Depth-based differentiation of microbial function through sediment-hosted aquifers and enrichment of novel symbionts in the deep terrestrial subsurface.</title>
        <authorList>
            <person name="Probst A.J."/>
            <person name="Ladd B."/>
            <person name="Jarett J.K."/>
            <person name="Geller-Mcgrath D.E."/>
            <person name="Sieber C.M."/>
            <person name="Emerson J.B."/>
            <person name="Anantharaman K."/>
            <person name="Thomas B.C."/>
            <person name="Malmstrom R."/>
            <person name="Stieglmeier M."/>
            <person name="Klingl A."/>
            <person name="Woyke T."/>
            <person name="Ryan C.M."/>
            <person name="Banfield J.F."/>
        </authorList>
    </citation>
    <scope>NUCLEOTIDE SEQUENCE [LARGE SCALE GENOMIC DNA]</scope>
    <source>
        <strain evidence="1">CG11_big_fil_rev_8_21_14_0_20_36_20</strain>
    </source>
</reference>
<comment type="caution">
    <text evidence="1">The sequence shown here is derived from an EMBL/GenBank/DDBJ whole genome shotgun (WGS) entry which is preliminary data.</text>
</comment>
<dbReference type="Gene3D" id="3.30.420.280">
    <property type="match status" value="1"/>
</dbReference>
<evidence type="ECO:0000313" key="2">
    <source>
        <dbReference type="Proteomes" id="UP000230564"/>
    </source>
</evidence>
<name>A0A2H0NCV5_9BACT</name>
<dbReference type="AlphaFoldDB" id="A0A2H0NCV5"/>
<evidence type="ECO:0008006" key="3">
    <source>
        <dbReference type="Google" id="ProtNLM"/>
    </source>
</evidence>
<dbReference type="Gene3D" id="3.40.50.300">
    <property type="entry name" value="P-loop containing nucleotide triphosphate hydrolases"/>
    <property type="match status" value="1"/>
</dbReference>
<accession>A0A2H0NCV5</accession>
<proteinExistence type="predicted"/>
<sequence>MLSIDKPKFLELYKGKKIVDNIDLFYSKPKNNDDLVKNYLISKLWRLNNLYTIIDKYGNKVRFVMNLSQHRVYAAKLHHPRLIILKSRQQGISTFWLIDFFDDLCFRKNLSIGLMAQGQDEASTLLERVKLLWDEFPLSTKQLLGLSVVEDNTKRLSLSTGSKIFVRTSFRSTTLQRLHISEMGKIANNYPKKAKETKTGTLQTIAAGNPVVIESTAEGDNMFKTDWEKAVTNVNALSPKDFYPVFLSWLDDPTCVESMPQVIDDKTAKYFEKIELELNRVISLEQKNFWIMQYRELGDEIYQEYPSTEEEAFMVNRAGAYYAHKYLTQVVKQKRIVYDLYDKNLDVQIAADLGMDDTMVITVFQDYNDSTRIIDEVYGNGEDIKYYCDELKEKEYYPQLNHIILPHDAEVKELTSGLTRKEAFENEIPQAYITVLAKVSVQDGINAVRDLLSRLWIDAKCTYIMKCLMNYTKEWDDKRQVWKNKPLHDESSNGADSIRYLALGRLTTVLGRKTGQKRPRGYDV</sequence>
<protein>
    <recommendedName>
        <fullName evidence="3">Terminase</fullName>
    </recommendedName>
</protein>
<dbReference type="InterPro" id="IPR027417">
    <property type="entry name" value="P-loop_NTPase"/>
</dbReference>
<evidence type="ECO:0000313" key="1">
    <source>
        <dbReference type="EMBL" id="PIR06694.1"/>
    </source>
</evidence>
<dbReference type="Proteomes" id="UP000230564">
    <property type="component" value="Unassembled WGS sequence"/>
</dbReference>
<gene>
    <name evidence="1" type="ORF">COV55_02975</name>
</gene>
<organism evidence="1 2">
    <name type="scientific">Candidatus Komeilibacteria bacterium CG11_big_fil_rev_8_21_14_0_20_36_20</name>
    <dbReference type="NCBI Taxonomy" id="1974477"/>
    <lineage>
        <taxon>Bacteria</taxon>
        <taxon>Candidatus Komeiliibacteriota</taxon>
    </lineage>
</organism>
<dbReference type="EMBL" id="PCWQ01000011">
    <property type="protein sequence ID" value="PIR06694.1"/>
    <property type="molecule type" value="Genomic_DNA"/>
</dbReference>